<feature type="compositionally biased region" description="Basic and acidic residues" evidence="1">
    <location>
        <begin position="69"/>
        <end position="81"/>
    </location>
</feature>
<feature type="compositionally biased region" description="Polar residues" evidence="1">
    <location>
        <begin position="198"/>
        <end position="207"/>
    </location>
</feature>
<name>A0A9P0CRP3_9CUCU</name>
<dbReference type="EMBL" id="OV651814">
    <property type="protein sequence ID" value="CAH1107099.1"/>
    <property type="molecule type" value="Genomic_DNA"/>
</dbReference>
<accession>A0A9P0CRP3</accession>
<evidence type="ECO:0000256" key="1">
    <source>
        <dbReference type="SAM" id="MobiDB-lite"/>
    </source>
</evidence>
<keyword evidence="3" id="KW-1185">Reference proteome</keyword>
<reference evidence="2" key="1">
    <citation type="submission" date="2022-01" db="EMBL/GenBank/DDBJ databases">
        <authorList>
            <person name="King R."/>
        </authorList>
    </citation>
    <scope>NUCLEOTIDE SEQUENCE</scope>
</reference>
<proteinExistence type="predicted"/>
<dbReference type="OrthoDB" id="6810312at2759"/>
<gene>
    <name evidence="2" type="ORF">PSYICH_LOCUS7820</name>
</gene>
<evidence type="ECO:0000313" key="3">
    <source>
        <dbReference type="Proteomes" id="UP001153636"/>
    </source>
</evidence>
<dbReference type="Proteomes" id="UP001153636">
    <property type="component" value="Chromosome 2"/>
</dbReference>
<evidence type="ECO:0000313" key="2">
    <source>
        <dbReference type="EMBL" id="CAH1107099.1"/>
    </source>
</evidence>
<dbReference type="AlphaFoldDB" id="A0A9P0CRP3"/>
<feature type="compositionally biased region" description="Polar residues" evidence="1">
    <location>
        <begin position="177"/>
        <end position="188"/>
    </location>
</feature>
<feature type="region of interest" description="Disordered" evidence="1">
    <location>
        <begin position="1"/>
        <end position="39"/>
    </location>
</feature>
<protein>
    <submittedName>
        <fullName evidence="2">Uncharacterized protein</fullName>
    </submittedName>
</protein>
<feature type="compositionally biased region" description="Basic and acidic residues" evidence="1">
    <location>
        <begin position="93"/>
        <end position="119"/>
    </location>
</feature>
<feature type="region of interest" description="Disordered" evidence="1">
    <location>
        <begin position="163"/>
        <end position="230"/>
    </location>
</feature>
<feature type="region of interest" description="Disordered" evidence="1">
    <location>
        <begin position="53"/>
        <end position="139"/>
    </location>
</feature>
<sequence length="679" mass="75658">MESKPGTCGEGCMAPQRQGREQPPGVMARTRGVAGGGSRRKALLLHAGLCRREPKTSLATRGNLMDKNTNMKDDSDQERSEIGTNTIAGGKVVQDEGSKDNNEDKPIDKGEPAENRYETRGMVTEPSGEMKIDRLSTTQDSPEKWLTNLTALGDIELSESEVFGRRGSIPRSPPCRMTQNEWDTSSLQKLADDPENEPPTSTKTEGNTRSKKRPRMEVKSPDNENDNENEWVFVSERKEVRERSNSLPTITKTGEDQGEPDEHVKTLYRLIEKVEELKKIISENTNTKREVKTISKQLSRMSETLKVQMTTYTPIKKPQTCEMGTQTVEVEAQKTDTATQVGGDRKVTKEEVDEEGIKGTWESTKELCGQEWDRGAYATKIYRGNPASLPGDADTIVLFDPEDKADGMKITDVQIIREVIQMQKIGKGAVAKLQNKRELTIDGQVLTKTQGRAVYLAGISRHEEDDYSLFKELRKRLQEDGSERAVIIADPKMLNLRFRKLVECALRGAIKEIALYDMGSQLAEEGEKWTAILKSRKKVPAIVISNKNKSYEDILRDLKSKIAGDRVPEGIRAIKRSRAGDLIVQLEDEASTRALKEEIGGSMEGADVKIMKGNKTLIHIYDLDAVTTDTEVITAIEGYTGKDTAEVKSLRPMEGGRQVATVEVEEEAALNLLNQQSIK</sequence>
<organism evidence="2 3">
    <name type="scientific">Psylliodes chrysocephalus</name>
    <dbReference type="NCBI Taxonomy" id="3402493"/>
    <lineage>
        <taxon>Eukaryota</taxon>
        <taxon>Metazoa</taxon>
        <taxon>Ecdysozoa</taxon>
        <taxon>Arthropoda</taxon>
        <taxon>Hexapoda</taxon>
        <taxon>Insecta</taxon>
        <taxon>Pterygota</taxon>
        <taxon>Neoptera</taxon>
        <taxon>Endopterygota</taxon>
        <taxon>Coleoptera</taxon>
        <taxon>Polyphaga</taxon>
        <taxon>Cucujiformia</taxon>
        <taxon>Chrysomeloidea</taxon>
        <taxon>Chrysomelidae</taxon>
        <taxon>Galerucinae</taxon>
        <taxon>Alticini</taxon>
        <taxon>Psylliodes</taxon>
    </lineage>
</organism>